<protein>
    <submittedName>
        <fullName evidence="1">Uncharacterized protein</fullName>
    </submittedName>
</protein>
<gene>
    <name evidence="1" type="ORF">GCM10009864_60440</name>
</gene>
<evidence type="ECO:0000313" key="1">
    <source>
        <dbReference type="EMBL" id="GAA2680010.1"/>
    </source>
</evidence>
<name>A0ABN3SKZ9_9ACTN</name>
<dbReference type="RefSeq" id="WP_344581871.1">
    <property type="nucleotide sequence ID" value="NZ_BAAARK010000025.1"/>
</dbReference>
<keyword evidence="2" id="KW-1185">Reference proteome</keyword>
<dbReference type="Gene3D" id="1.20.200.10">
    <property type="entry name" value="Fumarase/aspartase (Central domain)"/>
    <property type="match status" value="1"/>
</dbReference>
<organism evidence="1 2">
    <name type="scientific">Streptomyces lunalinharesii</name>
    <dbReference type="NCBI Taxonomy" id="333384"/>
    <lineage>
        <taxon>Bacteria</taxon>
        <taxon>Bacillati</taxon>
        <taxon>Actinomycetota</taxon>
        <taxon>Actinomycetes</taxon>
        <taxon>Kitasatosporales</taxon>
        <taxon>Streptomycetaceae</taxon>
        <taxon>Streptomyces</taxon>
    </lineage>
</organism>
<dbReference type="Proteomes" id="UP001500994">
    <property type="component" value="Unassembled WGS sequence"/>
</dbReference>
<comment type="caution">
    <text evidence="1">The sequence shown here is derived from an EMBL/GenBank/DDBJ whole genome shotgun (WGS) entry which is preliminary data.</text>
</comment>
<proteinExistence type="predicted"/>
<sequence length="56" mass="5790">MATSGFPVNGARLAELLGFDEPVQNSFDAAQLPLIDVGFEAASCAMTLALSIGTFL</sequence>
<accession>A0ABN3SKZ9</accession>
<evidence type="ECO:0000313" key="2">
    <source>
        <dbReference type="Proteomes" id="UP001500994"/>
    </source>
</evidence>
<dbReference type="EMBL" id="BAAARK010000025">
    <property type="protein sequence ID" value="GAA2680010.1"/>
    <property type="molecule type" value="Genomic_DNA"/>
</dbReference>
<reference evidence="1 2" key="1">
    <citation type="journal article" date="2019" name="Int. J. Syst. Evol. Microbiol.">
        <title>The Global Catalogue of Microorganisms (GCM) 10K type strain sequencing project: providing services to taxonomists for standard genome sequencing and annotation.</title>
        <authorList>
            <consortium name="The Broad Institute Genomics Platform"/>
            <consortium name="The Broad Institute Genome Sequencing Center for Infectious Disease"/>
            <person name="Wu L."/>
            <person name="Ma J."/>
        </authorList>
    </citation>
    <scope>NUCLEOTIDE SEQUENCE [LARGE SCALE GENOMIC DNA]</scope>
    <source>
        <strain evidence="1 2">JCM 16374</strain>
    </source>
</reference>